<protein>
    <recommendedName>
        <fullName evidence="1">TonB C-terminal domain-containing protein</fullName>
    </recommendedName>
</protein>
<dbReference type="Gene3D" id="3.30.1150.10">
    <property type="match status" value="1"/>
</dbReference>
<sequence length="164" mass="18286">MKIFSGHSIVTKKLVQNTIAQPDSTNLQLYEQFGKDLGDHIKYPAITRERNITGRVIAIFSVDDNGNLQYLKIVRSISNSLSEEVFSVIKQSAVIKKMPGNWVVPVFFTLGYEDGSLSAISISLPASETEPKTFEYNPNNIPSPNGLKILNEVVIRGYVKLKKN</sequence>
<dbReference type="InterPro" id="IPR037682">
    <property type="entry name" value="TonB_C"/>
</dbReference>
<dbReference type="RefSeq" id="WP_345101025.1">
    <property type="nucleotide sequence ID" value="NZ_BAABCV010000002.1"/>
</dbReference>
<dbReference type="EMBL" id="BAABCV010000002">
    <property type="protein sequence ID" value="GAA4088161.1"/>
    <property type="molecule type" value="Genomic_DNA"/>
</dbReference>
<evidence type="ECO:0000313" key="2">
    <source>
        <dbReference type="EMBL" id="GAA4088161.1"/>
    </source>
</evidence>
<comment type="caution">
    <text evidence="2">The sequence shown here is derived from an EMBL/GenBank/DDBJ whole genome shotgun (WGS) entry which is preliminary data.</text>
</comment>
<dbReference type="Pfam" id="PF03544">
    <property type="entry name" value="TonB_C"/>
    <property type="match status" value="1"/>
</dbReference>
<evidence type="ECO:0000259" key="1">
    <source>
        <dbReference type="PROSITE" id="PS52015"/>
    </source>
</evidence>
<keyword evidence="3" id="KW-1185">Reference proteome</keyword>
<name>A0ABP7WGA9_9SPHI</name>
<accession>A0ABP7WGA9</accession>
<dbReference type="Proteomes" id="UP001500841">
    <property type="component" value="Unassembled WGS sequence"/>
</dbReference>
<dbReference type="SUPFAM" id="SSF74653">
    <property type="entry name" value="TolA/TonB C-terminal domain"/>
    <property type="match status" value="1"/>
</dbReference>
<proteinExistence type="predicted"/>
<reference evidence="3" key="1">
    <citation type="journal article" date="2019" name="Int. J. Syst. Evol. Microbiol.">
        <title>The Global Catalogue of Microorganisms (GCM) 10K type strain sequencing project: providing services to taxonomists for standard genome sequencing and annotation.</title>
        <authorList>
            <consortium name="The Broad Institute Genomics Platform"/>
            <consortium name="The Broad Institute Genome Sequencing Center for Infectious Disease"/>
            <person name="Wu L."/>
            <person name="Ma J."/>
        </authorList>
    </citation>
    <scope>NUCLEOTIDE SEQUENCE [LARGE SCALE GENOMIC DNA]</scope>
    <source>
        <strain evidence="3">JCM 17085</strain>
    </source>
</reference>
<dbReference type="PROSITE" id="PS52015">
    <property type="entry name" value="TONB_CTD"/>
    <property type="match status" value="1"/>
</dbReference>
<organism evidence="2 3">
    <name type="scientific">Mucilaginibacter panaciglaebae</name>
    <dbReference type="NCBI Taxonomy" id="502331"/>
    <lineage>
        <taxon>Bacteria</taxon>
        <taxon>Pseudomonadati</taxon>
        <taxon>Bacteroidota</taxon>
        <taxon>Sphingobacteriia</taxon>
        <taxon>Sphingobacteriales</taxon>
        <taxon>Sphingobacteriaceae</taxon>
        <taxon>Mucilaginibacter</taxon>
    </lineage>
</organism>
<feature type="domain" description="TonB C-terminal" evidence="1">
    <location>
        <begin position="28"/>
        <end position="121"/>
    </location>
</feature>
<gene>
    <name evidence="2" type="ORF">GCM10022392_06660</name>
</gene>
<evidence type="ECO:0000313" key="3">
    <source>
        <dbReference type="Proteomes" id="UP001500841"/>
    </source>
</evidence>